<accession>J9DJY5</accession>
<evidence type="ECO:0000313" key="3">
    <source>
        <dbReference type="Proteomes" id="UP000003163"/>
    </source>
</evidence>
<feature type="coiled-coil region" evidence="1">
    <location>
        <begin position="64"/>
        <end position="91"/>
    </location>
</feature>
<reference evidence="2 3" key="1">
    <citation type="submission" date="2011-08" db="EMBL/GenBank/DDBJ databases">
        <authorList>
            <person name="Liu Z.J."/>
            <person name="Shi F.L."/>
            <person name="Lu J.Q."/>
            <person name="Li M."/>
            <person name="Wang Z.L."/>
        </authorList>
    </citation>
    <scope>NUCLEOTIDE SEQUENCE [LARGE SCALE GENOMIC DNA]</scope>
    <source>
        <strain evidence="2 3">USNM 41457</strain>
    </source>
</reference>
<name>J9DJY5_EDHAE</name>
<gene>
    <name evidence="2" type="ORF">EDEG_02695</name>
</gene>
<proteinExistence type="predicted"/>
<reference evidence="3" key="2">
    <citation type="submission" date="2015-07" db="EMBL/GenBank/DDBJ databases">
        <title>Contrasting host-pathogen interactions and genome evolution in two generalist and specialist microsporidian pathogens of mosquitoes.</title>
        <authorList>
            <consortium name="The Broad Institute Genomics Platform"/>
            <consortium name="The Broad Institute Genome Sequencing Center for Infectious Disease"/>
            <person name="Cuomo C.A."/>
            <person name="Sanscrainte N.D."/>
            <person name="Goldberg J.M."/>
            <person name="Heiman D."/>
            <person name="Young S."/>
            <person name="Zeng Q."/>
            <person name="Becnel J.J."/>
            <person name="Birren B.W."/>
        </authorList>
    </citation>
    <scope>NUCLEOTIDE SEQUENCE [LARGE SCALE GENOMIC DNA]</scope>
    <source>
        <strain evidence="3">USNM 41457</strain>
    </source>
</reference>
<dbReference type="InParanoid" id="J9DJY5"/>
<keyword evidence="3" id="KW-1185">Reference proteome</keyword>
<organism evidence="2 3">
    <name type="scientific">Edhazardia aedis (strain USNM 41457)</name>
    <name type="common">Microsporidian parasite</name>
    <dbReference type="NCBI Taxonomy" id="1003232"/>
    <lineage>
        <taxon>Eukaryota</taxon>
        <taxon>Fungi</taxon>
        <taxon>Fungi incertae sedis</taxon>
        <taxon>Microsporidia</taxon>
        <taxon>Edhazardia</taxon>
    </lineage>
</organism>
<dbReference type="Proteomes" id="UP000003163">
    <property type="component" value="Unassembled WGS sequence"/>
</dbReference>
<comment type="caution">
    <text evidence="2">The sequence shown here is derived from an EMBL/GenBank/DDBJ whole genome shotgun (WGS) entry which is preliminary data.</text>
</comment>
<dbReference type="EMBL" id="AFBI03000051">
    <property type="protein sequence ID" value="EJW02930.1"/>
    <property type="molecule type" value="Genomic_DNA"/>
</dbReference>
<dbReference type="VEuPathDB" id="MicrosporidiaDB:EDEG_02695"/>
<dbReference type="HOGENOM" id="CLU_1019520_0_0_1"/>
<sequence>MNNIILQSKSYERYINLLEPPQNNNINPSNGYQELLENNIQIPQASFLYSNISQESPVCFLPLQQQLNDEITSFENANNSHQENLQEIDGESDKLNLFEDNKSEVFEKNPTNIHIISDILSYISPNFLSQIQNQSLSYKLIFESWFKRFPNEYQMILMQAEKTTKYFEKIQISDNPDSIISLNEILSSFAETLKIFIDPIKFTQNIIKVRPIWLFLALYYPEIPNLIRMITRNYLSMANLRLTKTINISTKKTTKKKEKYCLKIKIKEMKFKI</sequence>
<keyword evidence="1" id="KW-0175">Coiled coil</keyword>
<evidence type="ECO:0000313" key="2">
    <source>
        <dbReference type="EMBL" id="EJW02930.1"/>
    </source>
</evidence>
<evidence type="ECO:0000256" key="1">
    <source>
        <dbReference type="SAM" id="Coils"/>
    </source>
</evidence>
<protein>
    <submittedName>
        <fullName evidence="2">Uncharacterized protein</fullName>
    </submittedName>
</protein>
<dbReference type="AlphaFoldDB" id="J9DJY5"/>